<dbReference type="Proteomes" id="UP000800038">
    <property type="component" value="Unassembled WGS sequence"/>
</dbReference>
<keyword evidence="2" id="KW-1133">Transmembrane helix</keyword>
<dbReference type="EMBL" id="ML976098">
    <property type="protein sequence ID" value="KAF1938686.1"/>
    <property type="molecule type" value="Genomic_DNA"/>
</dbReference>
<keyword evidence="4" id="KW-1185">Reference proteome</keyword>
<accession>A0A6A5SJH8</accession>
<reference evidence="3" key="1">
    <citation type="journal article" date="2020" name="Stud. Mycol.">
        <title>101 Dothideomycetes genomes: a test case for predicting lifestyles and emergence of pathogens.</title>
        <authorList>
            <person name="Haridas S."/>
            <person name="Albert R."/>
            <person name="Binder M."/>
            <person name="Bloem J."/>
            <person name="Labutti K."/>
            <person name="Salamov A."/>
            <person name="Andreopoulos B."/>
            <person name="Baker S."/>
            <person name="Barry K."/>
            <person name="Bills G."/>
            <person name="Bluhm B."/>
            <person name="Cannon C."/>
            <person name="Castanera R."/>
            <person name="Culley D."/>
            <person name="Daum C."/>
            <person name="Ezra D."/>
            <person name="Gonzalez J."/>
            <person name="Henrissat B."/>
            <person name="Kuo A."/>
            <person name="Liang C."/>
            <person name="Lipzen A."/>
            <person name="Lutzoni F."/>
            <person name="Magnuson J."/>
            <person name="Mondo S."/>
            <person name="Nolan M."/>
            <person name="Ohm R."/>
            <person name="Pangilinan J."/>
            <person name="Park H.-J."/>
            <person name="Ramirez L."/>
            <person name="Alfaro M."/>
            <person name="Sun H."/>
            <person name="Tritt A."/>
            <person name="Yoshinaga Y."/>
            <person name="Zwiers L.-H."/>
            <person name="Turgeon B."/>
            <person name="Goodwin S."/>
            <person name="Spatafora J."/>
            <person name="Crous P."/>
            <person name="Grigoriev I."/>
        </authorList>
    </citation>
    <scope>NUCLEOTIDE SEQUENCE</scope>
    <source>
        <strain evidence="3">CBS 161.51</strain>
    </source>
</reference>
<organism evidence="3 4">
    <name type="scientific">Clathrospora elynae</name>
    <dbReference type="NCBI Taxonomy" id="706981"/>
    <lineage>
        <taxon>Eukaryota</taxon>
        <taxon>Fungi</taxon>
        <taxon>Dikarya</taxon>
        <taxon>Ascomycota</taxon>
        <taxon>Pezizomycotina</taxon>
        <taxon>Dothideomycetes</taxon>
        <taxon>Pleosporomycetidae</taxon>
        <taxon>Pleosporales</taxon>
        <taxon>Diademaceae</taxon>
        <taxon>Clathrospora</taxon>
    </lineage>
</organism>
<keyword evidence="2" id="KW-0472">Membrane</keyword>
<evidence type="ECO:0000256" key="1">
    <source>
        <dbReference type="SAM" id="MobiDB-lite"/>
    </source>
</evidence>
<evidence type="ECO:0000256" key="2">
    <source>
        <dbReference type="SAM" id="Phobius"/>
    </source>
</evidence>
<gene>
    <name evidence="3" type="ORF">EJ02DRAFT_425492</name>
</gene>
<dbReference type="AlphaFoldDB" id="A0A6A5SJH8"/>
<proteinExistence type="predicted"/>
<evidence type="ECO:0000313" key="3">
    <source>
        <dbReference type="EMBL" id="KAF1938686.1"/>
    </source>
</evidence>
<protein>
    <submittedName>
        <fullName evidence="3">Uncharacterized protein</fullName>
    </submittedName>
</protein>
<name>A0A6A5SJH8_9PLEO</name>
<feature type="transmembrane region" description="Helical" evidence="2">
    <location>
        <begin position="34"/>
        <end position="60"/>
    </location>
</feature>
<feature type="region of interest" description="Disordered" evidence="1">
    <location>
        <begin position="1"/>
        <end position="26"/>
    </location>
</feature>
<keyword evidence="2" id="KW-0812">Transmembrane</keyword>
<sequence>MPALPTLTRRDELAPSPLTPASSQSIDPGFPSDLIAGVTLGVAGLVLIGFWSYGTGYPWYKRVRELKAMRKKGLADPEAVLAYTRDPVPRRDLPPIHEVHSSSSLEQQLNAVQDRVRETAPQAARIQEQKISEATTIKSNASSRANINNLRNTMLSNITELTQPDTEPYPASDAAYRPSCNVAGIPLCRVRDSQASAATVDTTETGSSDDTVFSIGEAVPMRMTMLKMRHASKS</sequence>
<evidence type="ECO:0000313" key="4">
    <source>
        <dbReference type="Proteomes" id="UP000800038"/>
    </source>
</evidence>
<dbReference type="OrthoDB" id="10567723at2759"/>